<name>A0A1Y2EW71_PROLT</name>
<dbReference type="AlphaFoldDB" id="A0A1Y2EW71"/>
<evidence type="ECO:0000313" key="2">
    <source>
        <dbReference type="EMBL" id="ORY75808.1"/>
    </source>
</evidence>
<keyword evidence="3" id="KW-1185">Reference proteome</keyword>
<dbReference type="Proteomes" id="UP000193685">
    <property type="component" value="Unassembled WGS sequence"/>
</dbReference>
<reference evidence="2 3" key="1">
    <citation type="submission" date="2016-07" db="EMBL/GenBank/DDBJ databases">
        <title>Pervasive Adenine N6-methylation of Active Genes in Fungi.</title>
        <authorList>
            <consortium name="DOE Joint Genome Institute"/>
            <person name="Mondo S.J."/>
            <person name="Dannebaum R.O."/>
            <person name="Kuo R.C."/>
            <person name="Labutti K."/>
            <person name="Haridas S."/>
            <person name="Kuo A."/>
            <person name="Salamov A."/>
            <person name="Ahrendt S.R."/>
            <person name="Lipzen A."/>
            <person name="Sullivan W."/>
            <person name="Andreopoulos W.B."/>
            <person name="Clum A."/>
            <person name="Lindquist E."/>
            <person name="Daum C."/>
            <person name="Ramamoorthy G.K."/>
            <person name="Gryganskyi A."/>
            <person name="Culley D."/>
            <person name="Magnuson J.K."/>
            <person name="James T.Y."/>
            <person name="O'Malley M.A."/>
            <person name="Stajich J.E."/>
            <person name="Spatafora J.W."/>
            <person name="Visel A."/>
            <person name="Grigoriev I.V."/>
        </authorList>
    </citation>
    <scope>NUCLEOTIDE SEQUENCE [LARGE SCALE GENOMIC DNA]</scope>
    <source>
        <strain evidence="2 3">12-1054</strain>
    </source>
</reference>
<dbReference type="Pfam" id="PF18922">
    <property type="entry name" value="DUF5672"/>
    <property type="match status" value="1"/>
</dbReference>
<feature type="non-terminal residue" evidence="2">
    <location>
        <position position="1"/>
    </location>
</feature>
<dbReference type="GeneID" id="63783705"/>
<accession>A0A1Y2EW71</accession>
<proteinExistence type="predicted"/>
<feature type="domain" description="DUF5672" evidence="1">
    <location>
        <begin position="62"/>
        <end position="209"/>
    </location>
</feature>
<dbReference type="EMBL" id="MCFI01000025">
    <property type="protein sequence ID" value="ORY75808.1"/>
    <property type="molecule type" value="Genomic_DNA"/>
</dbReference>
<dbReference type="STRING" id="56484.A0A1Y2EW71"/>
<dbReference type="OrthoDB" id="10025998at2759"/>
<dbReference type="InterPro" id="IPR043729">
    <property type="entry name" value="DUF5672"/>
</dbReference>
<organism evidence="2 3">
    <name type="scientific">Protomyces lactucae-debilis</name>
    <dbReference type="NCBI Taxonomy" id="2754530"/>
    <lineage>
        <taxon>Eukaryota</taxon>
        <taxon>Fungi</taxon>
        <taxon>Dikarya</taxon>
        <taxon>Ascomycota</taxon>
        <taxon>Taphrinomycotina</taxon>
        <taxon>Taphrinomycetes</taxon>
        <taxon>Taphrinales</taxon>
        <taxon>Protomycetaceae</taxon>
        <taxon>Protomyces</taxon>
    </lineage>
</organism>
<protein>
    <recommendedName>
        <fullName evidence="1">DUF5672 domain-containing protein</fullName>
    </recommendedName>
</protein>
<evidence type="ECO:0000313" key="3">
    <source>
        <dbReference type="Proteomes" id="UP000193685"/>
    </source>
</evidence>
<comment type="caution">
    <text evidence="2">The sequence shown here is derived from an EMBL/GenBank/DDBJ whole genome shotgun (WGS) entry which is preliminary data.</text>
</comment>
<gene>
    <name evidence="2" type="ORF">BCR37DRAFT_333585</name>
</gene>
<feature type="non-terminal residue" evidence="2">
    <location>
        <position position="215"/>
    </location>
</feature>
<dbReference type="RefSeq" id="XP_040722456.1">
    <property type="nucleotide sequence ID" value="XM_040867106.1"/>
</dbReference>
<sequence>STEKVAVIVEMLEDDNLVPHILRFIKRLGDEWPVILYHSKMNEDSILANRALRPYLLSGKVQRVRLNTAFLSHYSVSQFLAHAPFYEHLAPAKHVLLFQTDSTLCSNATQSVESFFDYDYIGSPIHSSLFDEPIPRFNGGLSLRNRESMLQVIRESAPFEDPGQPWIWEDQWFSMEMAKSRANYTLPTIEEASTFAVESVFNPAPLGVHRPHMFI</sequence>
<evidence type="ECO:0000259" key="1">
    <source>
        <dbReference type="Pfam" id="PF18922"/>
    </source>
</evidence>